<evidence type="ECO:0000313" key="3">
    <source>
        <dbReference type="EMBL" id="TWX63765.1"/>
    </source>
</evidence>
<evidence type="ECO:0000313" key="4">
    <source>
        <dbReference type="Proteomes" id="UP000321525"/>
    </source>
</evidence>
<protein>
    <submittedName>
        <fullName evidence="3">Uncharacterized protein</fullName>
    </submittedName>
</protein>
<dbReference type="RefSeq" id="WP_146800768.1">
    <property type="nucleotide sequence ID" value="NZ_VOLP01000031.1"/>
</dbReference>
<dbReference type="OrthoDB" id="9904737at2"/>
<reference evidence="3 5" key="1">
    <citation type="submission" date="2019-07" db="EMBL/GenBank/DDBJ databases">
        <title>Genomes of sea-ice associated Colwellia species.</title>
        <authorList>
            <person name="Bowman J.P."/>
        </authorList>
    </citation>
    <scope>NUCLEOTIDE SEQUENCE [LARGE SCALE GENOMIC DNA]</scope>
    <source>
        <strain evidence="2 4">ACAM 607</strain>
        <strain evidence="3 5">IC036</strain>
    </source>
</reference>
<dbReference type="Proteomes" id="UP000321525">
    <property type="component" value="Unassembled WGS sequence"/>
</dbReference>
<keyword evidence="4" id="KW-1185">Reference proteome</keyword>
<dbReference type="AlphaFoldDB" id="A0A5C6Q4C3"/>
<organism evidence="3 5">
    <name type="scientific">Colwellia hornerae</name>
    <dbReference type="NCBI Taxonomy" id="89402"/>
    <lineage>
        <taxon>Bacteria</taxon>
        <taxon>Pseudomonadati</taxon>
        <taxon>Pseudomonadota</taxon>
        <taxon>Gammaproteobacteria</taxon>
        <taxon>Alteromonadales</taxon>
        <taxon>Colwelliaceae</taxon>
        <taxon>Colwellia</taxon>
    </lineage>
</organism>
<evidence type="ECO:0000313" key="2">
    <source>
        <dbReference type="EMBL" id="TWX54907.1"/>
    </source>
</evidence>
<proteinExistence type="predicted"/>
<sequence>MNINSNYELSTSDEVSFNYDLSSNEGDDNNNDDDNDNDSDNNIAEFELHTSPSDVKKSKHSNKRNYLAKKKIEQLQEERQLRKFTQDYYDDWD</sequence>
<feature type="compositionally biased region" description="Polar residues" evidence="1">
    <location>
        <begin position="1"/>
        <end position="24"/>
    </location>
</feature>
<feature type="compositionally biased region" description="Basic residues" evidence="1">
    <location>
        <begin position="57"/>
        <end position="68"/>
    </location>
</feature>
<comment type="caution">
    <text evidence="3">The sequence shown here is derived from an EMBL/GenBank/DDBJ whole genome shotgun (WGS) entry which is preliminary data.</text>
</comment>
<feature type="region of interest" description="Disordered" evidence="1">
    <location>
        <begin position="1"/>
        <end position="68"/>
    </location>
</feature>
<name>A0A5C6Q4C3_9GAMM</name>
<gene>
    <name evidence="2" type="ORF">ESZ26_17220</name>
    <name evidence="3" type="ORF">ESZ27_16015</name>
</gene>
<feature type="compositionally biased region" description="Acidic residues" evidence="1">
    <location>
        <begin position="25"/>
        <end position="39"/>
    </location>
</feature>
<evidence type="ECO:0000313" key="5">
    <source>
        <dbReference type="Proteomes" id="UP000321917"/>
    </source>
</evidence>
<accession>A0A5C6Q4C3</accession>
<dbReference type="EMBL" id="VOLR01000032">
    <property type="protein sequence ID" value="TWX54907.1"/>
    <property type="molecule type" value="Genomic_DNA"/>
</dbReference>
<evidence type="ECO:0000256" key="1">
    <source>
        <dbReference type="SAM" id="MobiDB-lite"/>
    </source>
</evidence>
<dbReference type="Proteomes" id="UP000321917">
    <property type="component" value="Unassembled WGS sequence"/>
</dbReference>
<dbReference type="EMBL" id="VOLQ01000039">
    <property type="protein sequence ID" value="TWX63765.1"/>
    <property type="molecule type" value="Genomic_DNA"/>
</dbReference>